<evidence type="ECO:0000256" key="2">
    <source>
        <dbReference type="ARBA" id="ARBA00007400"/>
    </source>
</evidence>
<keyword evidence="5 7" id="KW-1133">Transmembrane helix</keyword>
<feature type="transmembrane region" description="Helical" evidence="7">
    <location>
        <begin position="184"/>
        <end position="203"/>
    </location>
</feature>
<feature type="transmembrane region" description="Helical" evidence="7">
    <location>
        <begin position="215"/>
        <end position="233"/>
    </location>
</feature>
<dbReference type="PANTHER" id="PTHR40074">
    <property type="entry name" value="O-ACETYLTRANSFERASE WECH"/>
    <property type="match status" value="1"/>
</dbReference>
<evidence type="ECO:0000256" key="4">
    <source>
        <dbReference type="ARBA" id="ARBA00022692"/>
    </source>
</evidence>
<feature type="transmembrane region" description="Helical" evidence="7">
    <location>
        <begin position="36"/>
        <end position="57"/>
    </location>
</feature>
<evidence type="ECO:0000256" key="6">
    <source>
        <dbReference type="ARBA" id="ARBA00023136"/>
    </source>
</evidence>
<dbReference type="InterPro" id="IPR002656">
    <property type="entry name" value="Acyl_transf_3_dom"/>
</dbReference>
<gene>
    <name evidence="9" type="ORF">PUND_03325</name>
</gene>
<reference evidence="9" key="1">
    <citation type="journal article" date="2012" name="J. Bacteriol.">
        <title>Genome sequences of type strains of seven species of the marine bacterium Pseudoalteromonas.</title>
        <authorList>
            <person name="Xie B.B."/>
            <person name="Shu Y.L."/>
            <person name="Qin Q.L."/>
            <person name="Rong J.C."/>
            <person name="Zhang X.Y."/>
            <person name="Chen X.L."/>
            <person name="Shi M."/>
            <person name="He H.L."/>
            <person name="Zhou B.C."/>
            <person name="Zhang Y.Z."/>
        </authorList>
    </citation>
    <scope>NUCLEOTIDE SEQUENCE [LARGE SCALE GENOMIC DNA]</scope>
    <source>
        <strain evidence="9">NCIMB 2128</strain>
    </source>
</reference>
<feature type="transmembrane region" description="Helical" evidence="7">
    <location>
        <begin position="310"/>
        <end position="333"/>
    </location>
</feature>
<evidence type="ECO:0000256" key="3">
    <source>
        <dbReference type="ARBA" id="ARBA00022475"/>
    </source>
</evidence>
<feature type="transmembrane region" description="Helical" evidence="7">
    <location>
        <begin position="248"/>
        <end position="267"/>
    </location>
</feature>
<feature type="domain" description="Acyltransferase 3" evidence="8">
    <location>
        <begin position="4"/>
        <end position="331"/>
    </location>
</feature>
<evidence type="ECO:0000313" key="9">
    <source>
        <dbReference type="EMBL" id="ERG62092.1"/>
    </source>
</evidence>
<feature type="transmembrane region" description="Helical" evidence="7">
    <location>
        <begin position="12"/>
        <end position="30"/>
    </location>
</feature>
<dbReference type="EMBL" id="AHCF02000008">
    <property type="protein sequence ID" value="ERG62092.1"/>
    <property type="molecule type" value="Genomic_DNA"/>
</dbReference>
<evidence type="ECO:0000259" key="8">
    <source>
        <dbReference type="Pfam" id="PF01757"/>
    </source>
</evidence>
<dbReference type="PANTHER" id="PTHR40074:SF2">
    <property type="entry name" value="O-ACETYLTRANSFERASE WECH"/>
    <property type="match status" value="1"/>
</dbReference>
<reference evidence="9" key="2">
    <citation type="submission" date="2013-04" db="EMBL/GenBank/DDBJ databases">
        <title>Genome sequence of Pseudoalteromonas undina.</title>
        <authorList>
            <person name="Xie B.-B."/>
            <person name="Rong J.-C."/>
            <person name="Qin Q.-L."/>
            <person name="Shu Y.-L."/>
            <person name="Zhang Y.-Z."/>
        </authorList>
    </citation>
    <scope>NUCLEOTIDE SEQUENCE</scope>
    <source>
        <strain evidence="9">NCIMB 2128</strain>
    </source>
</reference>
<evidence type="ECO:0000256" key="5">
    <source>
        <dbReference type="ARBA" id="ARBA00022989"/>
    </source>
</evidence>
<comment type="similarity">
    <text evidence="2">Belongs to the acyltransferase 3 family.</text>
</comment>
<keyword evidence="10" id="KW-1185">Reference proteome</keyword>
<dbReference type="Pfam" id="PF01757">
    <property type="entry name" value="Acyl_transf_3"/>
    <property type="match status" value="1"/>
</dbReference>
<comment type="subcellular location">
    <subcellularLocation>
        <location evidence="1">Cell membrane</location>
        <topology evidence="1">Multi-pass membrane protein</topology>
    </subcellularLocation>
</comment>
<keyword evidence="4 7" id="KW-0812">Transmembrane</keyword>
<organism evidence="9 10">
    <name type="scientific">Pseudoalteromonas undina</name>
    <dbReference type="NCBI Taxonomy" id="43660"/>
    <lineage>
        <taxon>Bacteria</taxon>
        <taxon>Pseudomonadati</taxon>
        <taxon>Pseudomonadota</taxon>
        <taxon>Gammaproteobacteria</taxon>
        <taxon>Alteromonadales</taxon>
        <taxon>Pseudoalteromonadaceae</taxon>
        <taxon>Pseudoalteromonas</taxon>
    </lineage>
</organism>
<accession>A0ABP2Y181</accession>
<keyword evidence="6 7" id="KW-0472">Membrane</keyword>
<sequence length="348" mass="40801">MFYNSINNFRAIAIMFIVFGHSFDVSGVVLDSFWEVFFRNLLSGGTILFVFISGFLFEVVFLRKFTFSKFYFSRAAKLLWPYLLLSIIPICLYIYVSNPISDGYFLPKSEGAISQFMIPFLKYEVTGRFMTAYWYIPFALLLFLLSPLVVHILKKDFKFKVSLILILSCVSIFIHRPVDNMNHFHSIVFFFPVYLTGAVVSQCRESLLKAFQGNRFWLLFLLSISFTLIQTYLGDMGSYHKPFLEFKGIDYMFLQKILLSFFFFLLLEKYSKSNLFFENLASTSFAVFFIHPYLIFIFRNLKLPTPETALFQWGYFIALSFIFVLISMLLALLTKKLLNEKSKYIIGY</sequence>
<feature type="transmembrane region" description="Helical" evidence="7">
    <location>
        <begin position="78"/>
        <end position="96"/>
    </location>
</feature>
<feature type="transmembrane region" description="Helical" evidence="7">
    <location>
        <begin position="279"/>
        <end position="298"/>
    </location>
</feature>
<feature type="transmembrane region" description="Helical" evidence="7">
    <location>
        <begin position="132"/>
        <end position="153"/>
    </location>
</feature>
<evidence type="ECO:0000256" key="7">
    <source>
        <dbReference type="SAM" id="Phobius"/>
    </source>
</evidence>
<protein>
    <recommendedName>
        <fullName evidence="8">Acyltransferase 3 domain-containing protein</fullName>
    </recommendedName>
</protein>
<evidence type="ECO:0000313" key="10">
    <source>
        <dbReference type="Proteomes" id="UP000016534"/>
    </source>
</evidence>
<name>A0ABP2Y181_9GAMM</name>
<comment type="caution">
    <text evidence="9">The sequence shown here is derived from an EMBL/GenBank/DDBJ whole genome shotgun (WGS) entry which is preliminary data.</text>
</comment>
<proteinExistence type="inferred from homology"/>
<dbReference type="Proteomes" id="UP000016534">
    <property type="component" value="Unassembled WGS sequence"/>
</dbReference>
<keyword evidence="3" id="KW-1003">Cell membrane</keyword>
<evidence type="ECO:0000256" key="1">
    <source>
        <dbReference type="ARBA" id="ARBA00004651"/>
    </source>
</evidence>
<feature type="transmembrane region" description="Helical" evidence="7">
    <location>
        <begin position="160"/>
        <end position="178"/>
    </location>
</feature>